<dbReference type="AlphaFoldDB" id="A0A2G8REP9"/>
<evidence type="ECO:0008006" key="3">
    <source>
        <dbReference type="Google" id="ProtNLM"/>
    </source>
</evidence>
<evidence type="ECO:0000313" key="2">
    <source>
        <dbReference type="Proteomes" id="UP000231259"/>
    </source>
</evidence>
<evidence type="ECO:0000313" key="1">
    <source>
        <dbReference type="EMBL" id="PIL20020.1"/>
    </source>
</evidence>
<accession>A0A2G8REP9</accession>
<protein>
    <recommendedName>
        <fullName evidence="3">Transposase</fullName>
    </recommendedName>
</protein>
<dbReference type="SUPFAM" id="SSF46689">
    <property type="entry name" value="Homeodomain-like"/>
    <property type="match status" value="1"/>
</dbReference>
<dbReference type="EMBL" id="AWWI01000069">
    <property type="protein sequence ID" value="PIL20020.1"/>
    <property type="molecule type" value="Genomic_DNA"/>
</dbReference>
<gene>
    <name evidence="1" type="ORF">P775_11575</name>
</gene>
<reference evidence="1 2" key="1">
    <citation type="submission" date="2013-09" db="EMBL/GenBank/DDBJ databases">
        <title>Genome sequencing of Phaeobacter antarcticus sp. nov. SM1211.</title>
        <authorList>
            <person name="Zhang X.-Y."/>
            <person name="Liu C."/>
            <person name="Chen X.-L."/>
            <person name="Xie B.-B."/>
            <person name="Qin Q.-L."/>
            <person name="Rong J.-C."/>
            <person name="Zhang Y.-Z."/>
        </authorList>
    </citation>
    <scope>NUCLEOTIDE SEQUENCE [LARGE SCALE GENOMIC DNA]</scope>
    <source>
        <strain evidence="1 2">SM1211</strain>
    </source>
</reference>
<organism evidence="1 2">
    <name type="scientific">Puniceibacterium antarcticum</name>
    <dbReference type="NCBI Taxonomy" id="1206336"/>
    <lineage>
        <taxon>Bacteria</taxon>
        <taxon>Pseudomonadati</taxon>
        <taxon>Pseudomonadota</taxon>
        <taxon>Alphaproteobacteria</taxon>
        <taxon>Rhodobacterales</taxon>
        <taxon>Paracoccaceae</taxon>
        <taxon>Puniceibacterium</taxon>
    </lineage>
</organism>
<dbReference type="Proteomes" id="UP000231259">
    <property type="component" value="Unassembled WGS sequence"/>
</dbReference>
<dbReference type="Gene3D" id="1.10.10.60">
    <property type="entry name" value="Homeodomain-like"/>
    <property type="match status" value="1"/>
</dbReference>
<dbReference type="InterPro" id="IPR009057">
    <property type="entry name" value="Homeodomain-like_sf"/>
</dbReference>
<keyword evidence="2" id="KW-1185">Reference proteome</keyword>
<name>A0A2G8REP9_9RHOB</name>
<sequence>MTTHAVRAAIQRSQASLVQLSKELGISPKTVAKWRKRATVEDLKTGPKEPRSTVLTEAEEAMIVAFRRHTLLPLEFERQANDLGDRL</sequence>
<comment type="caution">
    <text evidence="1">The sequence shown here is derived from an EMBL/GenBank/DDBJ whole genome shotgun (WGS) entry which is preliminary data.</text>
</comment>
<proteinExistence type="predicted"/>